<dbReference type="InterPro" id="IPR011006">
    <property type="entry name" value="CheY-like_superfamily"/>
</dbReference>
<dbReference type="InterPro" id="IPR003661">
    <property type="entry name" value="HisK_dim/P_dom"/>
</dbReference>
<keyword evidence="9" id="KW-0902">Two-component regulatory system</keyword>
<accession>A0A1H6FG45</accession>
<dbReference type="Pfam" id="PF07494">
    <property type="entry name" value="Reg_prop"/>
    <property type="match status" value="9"/>
</dbReference>
<evidence type="ECO:0000256" key="8">
    <source>
        <dbReference type="ARBA" id="ARBA00022840"/>
    </source>
</evidence>
<dbReference type="PROSITE" id="PS50109">
    <property type="entry name" value="HIS_KIN"/>
    <property type="match status" value="1"/>
</dbReference>
<dbReference type="SMART" id="SM00387">
    <property type="entry name" value="HATPase_c"/>
    <property type="match status" value="1"/>
</dbReference>
<dbReference type="InterPro" id="IPR013783">
    <property type="entry name" value="Ig-like_fold"/>
</dbReference>
<keyword evidence="6" id="KW-0547">Nucleotide-binding</keyword>
<evidence type="ECO:0000256" key="4">
    <source>
        <dbReference type="ARBA" id="ARBA00022553"/>
    </source>
</evidence>
<evidence type="ECO:0000313" key="14">
    <source>
        <dbReference type="EMBL" id="SEH09032.1"/>
    </source>
</evidence>
<keyword evidence="15" id="KW-1185">Reference proteome</keyword>
<dbReference type="Gene3D" id="1.10.287.130">
    <property type="match status" value="1"/>
</dbReference>
<evidence type="ECO:0000256" key="9">
    <source>
        <dbReference type="ARBA" id="ARBA00023012"/>
    </source>
</evidence>
<dbReference type="InterPro" id="IPR036097">
    <property type="entry name" value="HisK_dim/P_sf"/>
</dbReference>
<dbReference type="EC" id="2.7.13.3" evidence="3"/>
<evidence type="ECO:0000256" key="6">
    <source>
        <dbReference type="ARBA" id="ARBA00022741"/>
    </source>
</evidence>
<feature type="domain" description="Response regulatory" evidence="13">
    <location>
        <begin position="1081"/>
        <end position="1195"/>
    </location>
</feature>
<dbReference type="InterPro" id="IPR004358">
    <property type="entry name" value="Sig_transdc_His_kin-like_C"/>
</dbReference>
<dbReference type="Pfam" id="PF07495">
    <property type="entry name" value="Y_Y_Y"/>
    <property type="match status" value="1"/>
</dbReference>
<dbReference type="Gene3D" id="3.40.50.2300">
    <property type="match status" value="1"/>
</dbReference>
<organism evidence="14 15">
    <name type="scientific">Candidatus Venteria ishoeyi</name>
    <dbReference type="NCBI Taxonomy" id="1899563"/>
    <lineage>
        <taxon>Bacteria</taxon>
        <taxon>Pseudomonadati</taxon>
        <taxon>Pseudomonadota</taxon>
        <taxon>Gammaproteobacteria</taxon>
        <taxon>Thiotrichales</taxon>
        <taxon>Thiotrichaceae</taxon>
        <taxon>Venteria</taxon>
    </lineage>
</organism>
<dbReference type="PANTHER" id="PTHR43547">
    <property type="entry name" value="TWO-COMPONENT HISTIDINE KINASE"/>
    <property type="match status" value="1"/>
</dbReference>
<dbReference type="Pfam" id="PF00072">
    <property type="entry name" value="Response_reg"/>
    <property type="match status" value="1"/>
</dbReference>
<dbReference type="CDD" id="cd16922">
    <property type="entry name" value="HATPase_EvgS-ArcB-TorS-like"/>
    <property type="match status" value="1"/>
</dbReference>
<gene>
    <name evidence="14" type="primary">rpfC_16</name>
    <name evidence="14" type="ORF">MBHS_04925</name>
</gene>
<keyword evidence="5 14" id="KW-0808">Transferase</keyword>
<evidence type="ECO:0000256" key="7">
    <source>
        <dbReference type="ARBA" id="ARBA00022777"/>
    </source>
</evidence>
<keyword evidence="4 11" id="KW-0597">Phosphoprotein</keyword>
<proteinExistence type="predicted"/>
<dbReference type="SUPFAM" id="SSF55874">
    <property type="entry name" value="ATPase domain of HSP90 chaperone/DNA topoisomerase II/histidine kinase"/>
    <property type="match status" value="1"/>
</dbReference>
<dbReference type="Pfam" id="PF02518">
    <property type="entry name" value="HATPase_c"/>
    <property type="match status" value="1"/>
</dbReference>
<dbReference type="GO" id="GO:0016020">
    <property type="term" value="C:membrane"/>
    <property type="evidence" value="ECO:0007669"/>
    <property type="project" value="UniProtKB-SubCell"/>
</dbReference>
<feature type="modified residue" description="4-aspartylphosphate" evidence="11">
    <location>
        <position position="1130"/>
    </location>
</feature>
<reference evidence="14 15" key="1">
    <citation type="submission" date="2016-10" db="EMBL/GenBank/DDBJ databases">
        <authorList>
            <person name="de Groot N.N."/>
        </authorList>
    </citation>
    <scope>NUCLEOTIDE SEQUENCE [LARGE SCALE GENOMIC DNA]</scope>
    <source>
        <strain evidence="14">MBHS1</strain>
    </source>
</reference>
<dbReference type="GO" id="GO:0005524">
    <property type="term" value="F:ATP binding"/>
    <property type="evidence" value="ECO:0007669"/>
    <property type="project" value="UniProtKB-KW"/>
</dbReference>
<dbReference type="PRINTS" id="PR00344">
    <property type="entry name" value="BCTRLSENSOR"/>
</dbReference>
<evidence type="ECO:0000259" key="13">
    <source>
        <dbReference type="PROSITE" id="PS50110"/>
    </source>
</evidence>
<dbReference type="Gene3D" id="2.60.40.10">
    <property type="entry name" value="Immunoglobulins"/>
    <property type="match status" value="1"/>
</dbReference>
<evidence type="ECO:0000256" key="2">
    <source>
        <dbReference type="ARBA" id="ARBA00004370"/>
    </source>
</evidence>
<dbReference type="SUPFAM" id="SSF47384">
    <property type="entry name" value="Homodimeric domain of signal transducing histidine kinase"/>
    <property type="match status" value="1"/>
</dbReference>
<dbReference type="Gene3D" id="3.30.565.10">
    <property type="entry name" value="Histidine kinase-like ATPase, C-terminal domain"/>
    <property type="match status" value="1"/>
</dbReference>
<dbReference type="InterPro" id="IPR005467">
    <property type="entry name" value="His_kinase_dom"/>
</dbReference>
<evidence type="ECO:0000256" key="3">
    <source>
        <dbReference type="ARBA" id="ARBA00012438"/>
    </source>
</evidence>
<evidence type="ECO:0000256" key="11">
    <source>
        <dbReference type="PROSITE-ProRule" id="PRU00169"/>
    </source>
</evidence>
<feature type="domain" description="Histidine kinase" evidence="12">
    <location>
        <begin position="824"/>
        <end position="1054"/>
    </location>
</feature>
<dbReference type="Proteomes" id="UP000236724">
    <property type="component" value="Unassembled WGS sequence"/>
</dbReference>
<evidence type="ECO:0000259" key="12">
    <source>
        <dbReference type="PROSITE" id="PS50109"/>
    </source>
</evidence>
<dbReference type="InterPro" id="IPR011123">
    <property type="entry name" value="Y_Y_Y"/>
</dbReference>
<comment type="subcellular location">
    <subcellularLocation>
        <location evidence="2">Membrane</location>
    </subcellularLocation>
</comment>
<dbReference type="InterPro" id="IPR001789">
    <property type="entry name" value="Sig_transdc_resp-reg_receiver"/>
</dbReference>
<dbReference type="PANTHER" id="PTHR43547:SF2">
    <property type="entry name" value="HYBRID SIGNAL TRANSDUCTION HISTIDINE KINASE C"/>
    <property type="match status" value="1"/>
</dbReference>
<evidence type="ECO:0000256" key="1">
    <source>
        <dbReference type="ARBA" id="ARBA00000085"/>
    </source>
</evidence>
<evidence type="ECO:0000313" key="15">
    <source>
        <dbReference type="Proteomes" id="UP000236724"/>
    </source>
</evidence>
<dbReference type="InterPro" id="IPR015943">
    <property type="entry name" value="WD40/YVTN_repeat-like_dom_sf"/>
</dbReference>
<dbReference type="PROSITE" id="PS50110">
    <property type="entry name" value="RESPONSE_REGULATORY"/>
    <property type="match status" value="1"/>
</dbReference>
<sequence>MEGLAQNSVYAILQDADGFMWFGTQNGLERYDGYRFQHYLQDYEGSSAFVMALHEDRQRVLWVGTYNSGLYRYDQRLARFRAYRQQADNPQSLSHNTVLAIHEDRQNRLWLGTDNGLDYFDPDTDSFIHYDVDAKHIAAIAEDAQGNLWLGADGGGLIYFQPDSGAYHSYQHEAENIRSLSSNAVLSLEIDNQGRLWIGTAQGLNLFHPDSKDFSRYLHNPDDPFSLGNSVVRSIRADTNDGLWLGTPKGLDYFKPANARFYHCRHQPNKANSLSESDIWALYTSQDGSLWVGTDGGGINIYSPYQHHFFHYQQMPFDPHSLSNNQVWSLLEDDFGVLWVGTKNGLNRWDENLGGFRHYLPNPEQADSLPHEMIFALHEDKFQRLWVGTFGGGLALQTAQNSFIHFQHQPDNPHSLSNNRIRAIAEDQQGYLWVGTREGLNRLSLQPDGQEQVDFEHYRHAPDNAHSLSHDMILSLYVDSKNTLWAGTQGGGLNRRVNDRFEHFQHHKDDPGSLRNNDVSAIFEDSQGRLWIGTLGGGFSQWQAATLSFRHYANPDGLPGAFIYAIQEDTQGYLWLSGNQGLCRFAADTETYQCYDVVDGLQSREFRAAAWQGQDGKLLFGGINGFNLFYPETFQHNPVVPRPALTAVKLFGKPLSVAVDSPLTQALNFTHEIELDWRQNFFSFEFAALNFIQPHKNRYAYRLQGFDQTWNASGERREAFYTNVPPGQYAFQLKVANNDGLWNEKPRELRLTIHPPWWQRTWFLWFATLSVLLLLTALYRWRVYNLKAYHRQLKSEVAQRTHELSKAKHQAESANQAKSAFLASMSHELRTPLNGILGYTQILRRHTSLSEVQQNHVHTIEHSGKHLLNLINDVLDIAKVEAGKVSLQRDKFNFASFLQAITALIRIQAEQKEIAFITDFAPDLPENIYADEKRLQQILINLLGNAVKFTDIGQVTFAVKNLGKDAGNSQKVANLHPAMLHFSVEDTGPGIPPADVGRIFKIFHQAAGETQNKPGTGLGLTISQKLAHLMGSEIKLSTVIGQGTTFYLVLNVPAQGTADNFTTHVERVKKIRIGYRGAVQSILVVDDMIVNRAFLITVLTALGFKTYEAETGEAAQRLLAQVKPHMLITDIRMPGMDGESLIRHVRTSQTRLPIIAISASVYAENRQHCLDAGANTFLAKPLDIDDLLDVMAKHLDLVWIYQKRQKQGRNIPLAIVIPPSDVVSLLLKKIELGDIEGIAVQLTDIKNMSTDYQNFVTKSRQLLDDFDLLGLEDFIRAKEKR</sequence>
<evidence type="ECO:0000256" key="10">
    <source>
        <dbReference type="ARBA" id="ARBA00023136"/>
    </source>
</evidence>
<keyword evidence="10" id="KW-0472">Membrane</keyword>
<name>A0A1H6FG45_9GAMM</name>
<evidence type="ECO:0000256" key="5">
    <source>
        <dbReference type="ARBA" id="ARBA00022679"/>
    </source>
</evidence>
<dbReference type="CDD" id="cd17546">
    <property type="entry name" value="REC_hyHK_CKI1_RcsC-like"/>
    <property type="match status" value="1"/>
</dbReference>
<dbReference type="InterPro" id="IPR036890">
    <property type="entry name" value="HATPase_C_sf"/>
</dbReference>
<dbReference type="InterPro" id="IPR011110">
    <property type="entry name" value="Reg_prop"/>
</dbReference>
<dbReference type="EMBL" id="FMSV02000557">
    <property type="protein sequence ID" value="SEH09032.1"/>
    <property type="molecule type" value="Genomic_DNA"/>
</dbReference>
<dbReference type="FunFam" id="1.10.287.130:FF:000038">
    <property type="entry name" value="Sensory transduction histidine kinase"/>
    <property type="match status" value="1"/>
</dbReference>
<dbReference type="Pfam" id="PF00512">
    <property type="entry name" value="HisKA"/>
    <property type="match status" value="1"/>
</dbReference>
<comment type="catalytic activity">
    <reaction evidence="1">
        <text>ATP + protein L-histidine = ADP + protein N-phospho-L-histidine.</text>
        <dbReference type="EC" id="2.7.13.3"/>
    </reaction>
</comment>
<dbReference type="Gene3D" id="2.130.10.10">
    <property type="entry name" value="YVTN repeat-like/Quinoprotein amine dehydrogenase"/>
    <property type="match status" value="3"/>
</dbReference>
<dbReference type="SUPFAM" id="SSF52172">
    <property type="entry name" value="CheY-like"/>
    <property type="match status" value="1"/>
</dbReference>
<keyword evidence="7" id="KW-0418">Kinase</keyword>
<dbReference type="InterPro" id="IPR003594">
    <property type="entry name" value="HATPase_dom"/>
</dbReference>
<dbReference type="CDD" id="cd00082">
    <property type="entry name" value="HisKA"/>
    <property type="match status" value="1"/>
</dbReference>
<protein>
    <recommendedName>
        <fullName evidence="3">histidine kinase</fullName>
        <ecNumber evidence="3">2.7.13.3</ecNumber>
    </recommendedName>
</protein>
<dbReference type="FunFam" id="2.60.40.10:FF:000791">
    <property type="entry name" value="Two-component system sensor histidine kinase/response regulator"/>
    <property type="match status" value="1"/>
</dbReference>
<dbReference type="GO" id="GO:0000155">
    <property type="term" value="F:phosphorelay sensor kinase activity"/>
    <property type="evidence" value="ECO:0007669"/>
    <property type="project" value="InterPro"/>
</dbReference>
<dbReference type="SMART" id="SM00448">
    <property type="entry name" value="REC"/>
    <property type="match status" value="1"/>
</dbReference>
<dbReference type="SUPFAM" id="SSF63829">
    <property type="entry name" value="Calcium-dependent phosphotriesterase"/>
    <property type="match status" value="2"/>
</dbReference>
<keyword evidence="8" id="KW-0067">ATP-binding</keyword>
<dbReference type="SMART" id="SM00388">
    <property type="entry name" value="HisKA"/>
    <property type="match status" value="1"/>
</dbReference>